<dbReference type="RefSeq" id="WP_011520659.1">
    <property type="nucleotide sequence ID" value="NC_007984.1"/>
</dbReference>
<evidence type="ECO:0000313" key="2">
    <source>
        <dbReference type="Proteomes" id="UP000002427"/>
    </source>
</evidence>
<dbReference type="NCBIfam" id="TIGR03011">
    <property type="entry name" value="sulf_tusB_dsrH"/>
    <property type="match status" value="1"/>
</dbReference>
<dbReference type="NCBIfam" id="NF010035">
    <property type="entry name" value="PRK13510.1"/>
    <property type="match status" value="1"/>
</dbReference>
<name>Q1LSY8_BAUCH</name>
<reference evidence="1 2" key="1">
    <citation type="journal article" date="2006" name="PLoS Biol.">
        <title>Metabolic complementarity and genomics of the dual bacterial symbiosis of sharpshooters.</title>
        <authorList>
            <person name="Wu D."/>
            <person name="Daugherty S.C."/>
            <person name="Van Aken S.E."/>
            <person name="Pai G.H."/>
            <person name="Watkins K.L."/>
            <person name="Khouri H."/>
            <person name="Tallon L.J."/>
            <person name="Zaborsky J.M."/>
            <person name="Dunbar H.E."/>
            <person name="Tran P.L."/>
            <person name="Moran N.A."/>
            <person name="Eisen J.A."/>
        </authorList>
    </citation>
    <scope>NUCLEOTIDE SEQUENCE [LARGE SCALE GENOMIC DNA]</scope>
    <source>
        <strain evidence="1">Hc</strain>
    </source>
</reference>
<dbReference type="HOGENOM" id="CLU_166087_2_1_6"/>
<dbReference type="OrthoDB" id="9795117at2"/>
<dbReference type="Proteomes" id="UP000002427">
    <property type="component" value="Chromosome"/>
</dbReference>
<dbReference type="KEGG" id="bci:BCI_0491"/>
<dbReference type="EMBL" id="CP000238">
    <property type="protein sequence ID" value="ABF14092.1"/>
    <property type="molecule type" value="Genomic_DNA"/>
</dbReference>
<protein>
    <submittedName>
        <fullName evidence="1">Intracellular sulfur oxidation protein DsrH</fullName>
    </submittedName>
</protein>
<dbReference type="SUPFAM" id="SSF75169">
    <property type="entry name" value="DsrEFH-like"/>
    <property type="match status" value="1"/>
</dbReference>
<dbReference type="InterPro" id="IPR007215">
    <property type="entry name" value="Sulphur_relay_TusB/DsrH"/>
</dbReference>
<evidence type="ECO:0000313" key="1">
    <source>
        <dbReference type="EMBL" id="ABF14092.1"/>
    </source>
</evidence>
<keyword evidence="2" id="KW-1185">Reference proteome</keyword>
<organism evidence="1 2">
    <name type="scientific">Baumannia cicadellinicola subsp. Homalodisca coagulata</name>
    <dbReference type="NCBI Taxonomy" id="374463"/>
    <lineage>
        <taxon>Bacteria</taxon>
        <taxon>Pseudomonadati</taxon>
        <taxon>Pseudomonadota</taxon>
        <taxon>Gammaproteobacteria</taxon>
        <taxon>Candidatus Palibaumannia</taxon>
    </lineage>
</organism>
<dbReference type="PANTHER" id="PTHR37526:SF1">
    <property type="entry name" value="PROTEIN TUSB"/>
    <property type="match status" value="1"/>
</dbReference>
<dbReference type="AlphaFoldDB" id="Q1LSY8"/>
<gene>
    <name evidence="1" type="primary">dsrH</name>
    <name evidence="1" type="ordered locus">BCI_0491</name>
</gene>
<dbReference type="STRING" id="374463.BCI_0491"/>
<dbReference type="GO" id="GO:1990228">
    <property type="term" value="C:sulfurtransferase complex"/>
    <property type="evidence" value="ECO:0007669"/>
    <property type="project" value="TreeGrafter"/>
</dbReference>
<dbReference type="InterPro" id="IPR027396">
    <property type="entry name" value="DsrEFH-like"/>
</dbReference>
<dbReference type="PANTHER" id="PTHR37526">
    <property type="entry name" value="PROTEIN TUSB"/>
    <property type="match status" value="1"/>
</dbReference>
<dbReference type="GO" id="GO:0002143">
    <property type="term" value="P:tRNA wobble position uridine thiolation"/>
    <property type="evidence" value="ECO:0007669"/>
    <property type="project" value="InterPro"/>
</dbReference>
<dbReference type="Gene3D" id="3.40.1260.10">
    <property type="entry name" value="DsrEFH-like"/>
    <property type="match status" value="1"/>
</dbReference>
<dbReference type="Pfam" id="PF04077">
    <property type="entry name" value="DsrH"/>
    <property type="match status" value="1"/>
</dbReference>
<accession>Q1LSY8</accession>
<proteinExistence type="predicted"/>
<sequence length="95" mass="10922">MLYTISHSPYLYDIKWLLQIITPKDDILLWADGVISGLNNSPTLHALTKTSLTIYALKNDILARGLYPHFSRTIVVISYTEFVMLTEKHSQQIAW</sequence>